<feature type="chain" id="PRO_5038569141" evidence="1">
    <location>
        <begin position="22"/>
        <end position="80"/>
    </location>
</feature>
<comment type="caution">
    <text evidence="2">The sequence shown here is derived from an EMBL/GenBank/DDBJ whole genome shotgun (WGS) entry which is preliminary data.</text>
</comment>
<evidence type="ECO:0000313" key="2">
    <source>
        <dbReference type="EMBL" id="MBB5982808.1"/>
    </source>
</evidence>
<accession>A0A841E696</accession>
<dbReference type="PROSITE" id="PS51257">
    <property type="entry name" value="PROKAR_LIPOPROTEIN"/>
    <property type="match status" value="1"/>
</dbReference>
<keyword evidence="3" id="KW-1185">Reference proteome</keyword>
<dbReference type="Proteomes" id="UP000558997">
    <property type="component" value="Unassembled WGS sequence"/>
</dbReference>
<dbReference type="EMBL" id="JACHNF010000001">
    <property type="protein sequence ID" value="MBB5982808.1"/>
    <property type="molecule type" value="Genomic_DNA"/>
</dbReference>
<protein>
    <submittedName>
        <fullName evidence="2">Uncharacterized protein</fullName>
    </submittedName>
</protein>
<proteinExistence type="predicted"/>
<sequence>MRGLVAAVVAAVLLSLTAGCATGTVVDKGYRVDRVLVNGKPQFRPCWWVKFRDGDGATHTACTSRAKWKHAKTGDQWGAQ</sequence>
<dbReference type="AlphaFoldDB" id="A0A841E696"/>
<feature type="signal peptide" evidence="1">
    <location>
        <begin position="1"/>
        <end position="21"/>
    </location>
</feature>
<name>A0A841E696_9ACTN</name>
<reference evidence="2 3" key="1">
    <citation type="submission" date="2020-08" db="EMBL/GenBank/DDBJ databases">
        <title>Sequencing the genomes of 1000 actinobacteria strains.</title>
        <authorList>
            <person name="Klenk H.-P."/>
        </authorList>
    </citation>
    <scope>NUCLEOTIDE SEQUENCE [LARGE SCALE GENOMIC DNA]</scope>
    <source>
        <strain evidence="2 3">DSM 17294</strain>
    </source>
</reference>
<evidence type="ECO:0000256" key="1">
    <source>
        <dbReference type="SAM" id="SignalP"/>
    </source>
</evidence>
<keyword evidence="1" id="KW-0732">Signal</keyword>
<evidence type="ECO:0000313" key="3">
    <source>
        <dbReference type="Proteomes" id="UP000558997"/>
    </source>
</evidence>
<organism evidence="2 3">
    <name type="scientific">Kribbella solani</name>
    <dbReference type="NCBI Taxonomy" id="236067"/>
    <lineage>
        <taxon>Bacteria</taxon>
        <taxon>Bacillati</taxon>
        <taxon>Actinomycetota</taxon>
        <taxon>Actinomycetes</taxon>
        <taxon>Propionibacteriales</taxon>
        <taxon>Kribbellaceae</taxon>
        <taxon>Kribbella</taxon>
    </lineage>
</organism>
<dbReference type="RefSeq" id="WP_184840324.1">
    <property type="nucleotide sequence ID" value="NZ_BAAAVN010000002.1"/>
</dbReference>
<gene>
    <name evidence="2" type="ORF">HDA44_006149</name>
</gene>